<dbReference type="PROSITE" id="PS00379">
    <property type="entry name" value="CDP_ALCOHOL_P_TRANSF"/>
    <property type="match status" value="1"/>
</dbReference>
<keyword evidence="3" id="KW-1133">Transmembrane helix</keyword>
<dbReference type="InterPro" id="IPR043130">
    <property type="entry name" value="CDP-OH_PTrfase_TM_dom"/>
</dbReference>
<dbReference type="EMBL" id="FORX01000001">
    <property type="protein sequence ID" value="SFJ09203.1"/>
    <property type="molecule type" value="Genomic_DNA"/>
</dbReference>
<sequence>MLDTHARRLFQPIFDTMAHALGRRGIGPAAVTLSAALLGGLAAGAMALGWPVLFLALLWLSGLLDAVDGTLARQGGVTSRAGAMLDIVCDRAVEALVIVAFGLRFPEARLELLVLCAAIILSLTVFLTAAASLPASVGKSFHYQAGLAERSEGFLFFSLMAVWPSGVPGVALVFALTVLFTAGQRLRAALGFFRD</sequence>
<dbReference type="Pfam" id="PF01066">
    <property type="entry name" value="CDP-OH_P_transf"/>
    <property type="match status" value="1"/>
</dbReference>
<gene>
    <name evidence="4" type="ORF">SAMN04488082_101300</name>
</gene>
<evidence type="ECO:0000313" key="5">
    <source>
        <dbReference type="Proteomes" id="UP000198635"/>
    </source>
</evidence>
<dbReference type="Gene3D" id="1.20.120.1760">
    <property type="match status" value="1"/>
</dbReference>
<name>A0A1I3NIR7_9BACT</name>
<dbReference type="InterPro" id="IPR000462">
    <property type="entry name" value="CDP-OH_P_trans"/>
</dbReference>
<dbReference type="GO" id="GO:0008654">
    <property type="term" value="P:phospholipid biosynthetic process"/>
    <property type="evidence" value="ECO:0007669"/>
    <property type="project" value="InterPro"/>
</dbReference>
<feature type="transmembrane region" description="Helical" evidence="3">
    <location>
        <begin position="110"/>
        <end position="133"/>
    </location>
</feature>
<dbReference type="AlphaFoldDB" id="A0A1I3NIR7"/>
<feature type="transmembrane region" description="Helical" evidence="3">
    <location>
        <begin position="153"/>
        <end position="180"/>
    </location>
</feature>
<evidence type="ECO:0000256" key="2">
    <source>
        <dbReference type="RuleBase" id="RU003750"/>
    </source>
</evidence>
<accession>A0A1I3NIR7</accession>
<dbReference type="GO" id="GO:0016780">
    <property type="term" value="F:phosphotransferase activity, for other substituted phosphate groups"/>
    <property type="evidence" value="ECO:0007669"/>
    <property type="project" value="InterPro"/>
</dbReference>
<dbReference type="STRING" id="52560.SAMN04488082_101300"/>
<keyword evidence="5" id="KW-1185">Reference proteome</keyword>
<evidence type="ECO:0000256" key="3">
    <source>
        <dbReference type="SAM" id="Phobius"/>
    </source>
</evidence>
<dbReference type="GO" id="GO:0016020">
    <property type="term" value="C:membrane"/>
    <property type="evidence" value="ECO:0007669"/>
    <property type="project" value="InterPro"/>
</dbReference>
<dbReference type="InterPro" id="IPR048254">
    <property type="entry name" value="CDP_ALCOHOL_P_TRANSF_CS"/>
</dbReference>
<keyword evidence="3" id="KW-0472">Membrane</keyword>
<proteinExistence type="inferred from homology"/>
<organism evidence="4 5">
    <name type="scientific">Desulfomicrobium apsheronum</name>
    <dbReference type="NCBI Taxonomy" id="52560"/>
    <lineage>
        <taxon>Bacteria</taxon>
        <taxon>Pseudomonadati</taxon>
        <taxon>Thermodesulfobacteriota</taxon>
        <taxon>Desulfovibrionia</taxon>
        <taxon>Desulfovibrionales</taxon>
        <taxon>Desulfomicrobiaceae</taxon>
        <taxon>Desulfomicrobium</taxon>
    </lineage>
</organism>
<reference evidence="5" key="1">
    <citation type="submission" date="2016-10" db="EMBL/GenBank/DDBJ databases">
        <authorList>
            <person name="Varghese N."/>
            <person name="Submissions S."/>
        </authorList>
    </citation>
    <scope>NUCLEOTIDE SEQUENCE [LARGE SCALE GENOMIC DNA]</scope>
    <source>
        <strain evidence="5">DSM 5918</strain>
    </source>
</reference>
<dbReference type="Proteomes" id="UP000198635">
    <property type="component" value="Unassembled WGS sequence"/>
</dbReference>
<feature type="transmembrane region" description="Helical" evidence="3">
    <location>
        <begin position="33"/>
        <end position="61"/>
    </location>
</feature>
<evidence type="ECO:0000313" key="4">
    <source>
        <dbReference type="EMBL" id="SFJ09203.1"/>
    </source>
</evidence>
<dbReference type="RefSeq" id="WP_177192959.1">
    <property type="nucleotide sequence ID" value="NZ_FORX01000001.1"/>
</dbReference>
<keyword evidence="3" id="KW-0812">Transmembrane</keyword>
<evidence type="ECO:0000256" key="1">
    <source>
        <dbReference type="ARBA" id="ARBA00022679"/>
    </source>
</evidence>
<keyword evidence="1 2" id="KW-0808">Transferase</keyword>
<protein>
    <submittedName>
        <fullName evidence="4">Phosphatidylglycerophosphate synthase</fullName>
    </submittedName>
</protein>
<comment type="similarity">
    <text evidence="2">Belongs to the CDP-alcohol phosphatidyltransferase class-I family.</text>
</comment>